<dbReference type="Gene3D" id="1.10.238.10">
    <property type="entry name" value="EF-hand"/>
    <property type="match status" value="1"/>
</dbReference>
<organism evidence="2 3">
    <name type="scientific">Spongiactinospora gelatinilytica</name>
    <dbReference type="NCBI Taxonomy" id="2666298"/>
    <lineage>
        <taxon>Bacteria</taxon>
        <taxon>Bacillati</taxon>
        <taxon>Actinomycetota</taxon>
        <taxon>Actinomycetes</taxon>
        <taxon>Streptosporangiales</taxon>
        <taxon>Streptosporangiaceae</taxon>
        <taxon>Spongiactinospora</taxon>
    </lineage>
</organism>
<dbReference type="SUPFAM" id="SSF47473">
    <property type="entry name" value="EF-hand"/>
    <property type="match status" value="1"/>
</dbReference>
<keyword evidence="3" id="KW-1185">Reference proteome</keyword>
<comment type="caution">
    <text evidence="2">The sequence shown here is derived from an EMBL/GenBank/DDBJ whole genome shotgun (WGS) entry which is preliminary data.</text>
</comment>
<dbReference type="RefSeq" id="WP_111167574.1">
    <property type="nucleotide sequence ID" value="NZ_POUA01000090.1"/>
</dbReference>
<dbReference type="Proteomes" id="UP000248544">
    <property type="component" value="Unassembled WGS sequence"/>
</dbReference>
<evidence type="ECO:0000313" key="3">
    <source>
        <dbReference type="Proteomes" id="UP000248544"/>
    </source>
</evidence>
<dbReference type="InterPro" id="IPR011992">
    <property type="entry name" value="EF-hand-dom_pair"/>
</dbReference>
<reference evidence="2 3" key="1">
    <citation type="submission" date="2018-01" db="EMBL/GenBank/DDBJ databases">
        <title>Draft genome sequence of Sphaerisporangium sp. 7K107.</title>
        <authorList>
            <person name="Sahin N."/>
            <person name="Saygin H."/>
            <person name="Ay H."/>
        </authorList>
    </citation>
    <scope>NUCLEOTIDE SEQUENCE [LARGE SCALE GENOMIC DNA]</scope>
    <source>
        <strain evidence="2 3">7K107</strain>
    </source>
</reference>
<protein>
    <recommendedName>
        <fullName evidence="4">EF-hand domain-containing protein</fullName>
    </recommendedName>
</protein>
<evidence type="ECO:0000313" key="2">
    <source>
        <dbReference type="EMBL" id="PZG46984.1"/>
    </source>
</evidence>
<proteinExistence type="predicted"/>
<sequence length="84" mass="9588">MAYDSTQQKFTILFNWFDQTHDGRLTRADFEQTGEVFAAVVPDGDEENKRPPQRLHPLVGRLGRSGRPRRPPRGGPAARDKEQI</sequence>
<evidence type="ECO:0000256" key="1">
    <source>
        <dbReference type="SAM" id="MobiDB-lite"/>
    </source>
</evidence>
<dbReference type="EMBL" id="POUA01000090">
    <property type="protein sequence ID" value="PZG46984.1"/>
    <property type="molecule type" value="Genomic_DNA"/>
</dbReference>
<accession>A0A2W2I976</accession>
<dbReference type="AlphaFoldDB" id="A0A2W2I976"/>
<gene>
    <name evidence="2" type="ORF">C1I98_13810</name>
</gene>
<name>A0A2W2I976_9ACTN</name>
<evidence type="ECO:0008006" key="4">
    <source>
        <dbReference type="Google" id="ProtNLM"/>
    </source>
</evidence>
<feature type="region of interest" description="Disordered" evidence="1">
    <location>
        <begin position="41"/>
        <end position="84"/>
    </location>
</feature>